<name>A0A955EBX9_UNCKA</name>
<reference evidence="1" key="2">
    <citation type="journal article" date="2021" name="Microbiome">
        <title>Successional dynamics and alternative stable states in a saline activated sludge microbial community over 9 years.</title>
        <authorList>
            <person name="Wang Y."/>
            <person name="Ye J."/>
            <person name="Ju F."/>
            <person name="Liu L."/>
            <person name="Boyd J.A."/>
            <person name="Deng Y."/>
            <person name="Parks D.H."/>
            <person name="Jiang X."/>
            <person name="Yin X."/>
            <person name="Woodcroft B.J."/>
            <person name="Tyson G.W."/>
            <person name="Hugenholtz P."/>
            <person name="Polz M.F."/>
            <person name="Zhang T."/>
        </authorList>
    </citation>
    <scope>NUCLEOTIDE SEQUENCE</scope>
    <source>
        <strain evidence="1">HKST-UBA79</strain>
    </source>
</reference>
<accession>A0A955EBX9</accession>
<evidence type="ECO:0000313" key="2">
    <source>
        <dbReference type="Proteomes" id="UP000740557"/>
    </source>
</evidence>
<dbReference type="AlphaFoldDB" id="A0A955EBX9"/>
<dbReference type="EMBL" id="JAGQNX010000037">
    <property type="protein sequence ID" value="MCA9308112.1"/>
    <property type="molecule type" value="Genomic_DNA"/>
</dbReference>
<proteinExistence type="predicted"/>
<protein>
    <submittedName>
        <fullName evidence="1">Uncharacterized protein</fullName>
    </submittedName>
</protein>
<organism evidence="1 2">
    <name type="scientific">candidate division WWE3 bacterium</name>
    <dbReference type="NCBI Taxonomy" id="2053526"/>
    <lineage>
        <taxon>Bacteria</taxon>
        <taxon>Katanobacteria</taxon>
    </lineage>
</organism>
<sequence length="351" mass="38956">MNVAENYTEVHSSLELYMPALYKKDLNPAYVCLTTAGSSKNVPECFTPTELLQHTTFGSFLCFKDEEGAAVHLSVLALATSPFEDPIYKLGRAGVPIFPENPSMFLPQVTYMQQGVPNEGRLRNISGAQICIQHEDGSILGLSRDAVLNIDNLLHMLGYDSTSFHSEYKPAATETPKYVQLADTWRAERVYHQHLLHLPTGCSDLVTRFHHVYAILLEVLTQSIDLKASVSKNVSPTGFSIPEEVYIEEASGRLLHQLSGFTLSQLGELVVSFDELRQTVVRYENSLASTESLLTQTIPGGSLEQYLAAYKVQLHERIVELFKQSIGECRSRGSARTLSLLLEGKDISVNS</sequence>
<gene>
    <name evidence="1" type="ORF">KC980_01240</name>
</gene>
<dbReference type="Proteomes" id="UP000740557">
    <property type="component" value="Unassembled WGS sequence"/>
</dbReference>
<evidence type="ECO:0000313" key="1">
    <source>
        <dbReference type="EMBL" id="MCA9308112.1"/>
    </source>
</evidence>
<comment type="caution">
    <text evidence="1">The sequence shown here is derived from an EMBL/GenBank/DDBJ whole genome shotgun (WGS) entry which is preliminary data.</text>
</comment>
<reference evidence="1" key="1">
    <citation type="submission" date="2020-04" db="EMBL/GenBank/DDBJ databases">
        <authorList>
            <person name="Zhang T."/>
        </authorList>
    </citation>
    <scope>NUCLEOTIDE SEQUENCE</scope>
    <source>
        <strain evidence="1">HKST-UBA79</strain>
    </source>
</reference>